<sequence length="341" mass="35929">MVDRAVGCLLGGALGDALGAPVEFVPLDGIRREYGPNGIVEPPRPALVSDDTQMTLFTAEGYLNAWVRGHAEGVWEPDQAVWRAYRRWLATQQLDGPPQGAAGLLSEERLYASRSPGLTCLRALSADEPPSRECPRNDAKGCGGVVRAAPAGFAPSSAIAYDLGCRFAALTHGHPAGWAPAGALALLVHLVAVKRRPLGEAVDQVIGRVLRDDAATGSALLNAVRLAEHGDPGPDRVQEIGQGWLGSEALAIGVYAALAGRRPRRFADALRLAANHSGDSDSTASITGQILGALHGTAALPGAWLERLELCDVLTEVATDLGLSTVDVNFDHRRYARQPVV</sequence>
<keyword evidence="5" id="KW-1185">Reference proteome</keyword>
<comment type="caution">
    <text evidence="4">The sequence shown here is derived from an EMBL/GenBank/DDBJ whole genome shotgun (WGS) entry which is preliminary data.</text>
</comment>
<feature type="binding site" evidence="3">
    <location>
        <position position="279"/>
    </location>
    <ligand>
        <name>Mg(2+)</name>
        <dbReference type="ChEBI" id="CHEBI:18420"/>
        <label>1</label>
    </ligand>
</feature>
<dbReference type="GO" id="GO:0016787">
    <property type="term" value="F:hydrolase activity"/>
    <property type="evidence" value="ECO:0007669"/>
    <property type="project" value="UniProtKB-KW"/>
</dbReference>
<comment type="cofactor">
    <cofactor evidence="3">
        <name>Mg(2+)</name>
        <dbReference type="ChEBI" id="CHEBI:18420"/>
    </cofactor>
    <text evidence="3">Binds 2 magnesium ions per subunit.</text>
</comment>
<dbReference type="PANTHER" id="PTHR16222">
    <property type="entry name" value="ADP-RIBOSYLGLYCOHYDROLASE"/>
    <property type="match status" value="1"/>
</dbReference>
<accession>A0A4D4J8S4</accession>
<feature type="binding site" evidence="3">
    <location>
        <position position="282"/>
    </location>
    <ligand>
        <name>Mg(2+)</name>
        <dbReference type="ChEBI" id="CHEBI:18420"/>
        <label>1</label>
    </ligand>
</feature>
<evidence type="ECO:0000256" key="1">
    <source>
        <dbReference type="ARBA" id="ARBA00010702"/>
    </source>
</evidence>
<dbReference type="GO" id="GO:0046872">
    <property type="term" value="F:metal ion binding"/>
    <property type="evidence" value="ECO:0007669"/>
    <property type="project" value="UniProtKB-KW"/>
</dbReference>
<feature type="binding site" evidence="3">
    <location>
        <position position="50"/>
    </location>
    <ligand>
        <name>Mg(2+)</name>
        <dbReference type="ChEBI" id="CHEBI:18420"/>
        <label>1</label>
    </ligand>
</feature>
<dbReference type="InterPro" id="IPR036705">
    <property type="entry name" value="Ribosyl_crysJ1_sf"/>
</dbReference>
<dbReference type="AlphaFoldDB" id="A0A4D4J8S4"/>
<protein>
    <submittedName>
        <fullName evidence="4">Putative ADP-ribosylglycohydrolase</fullName>
    </submittedName>
</protein>
<reference evidence="5" key="1">
    <citation type="submission" date="2019-04" db="EMBL/GenBank/DDBJ databases">
        <title>Draft genome sequence of Pseudonocardiaceae bacterium SL3-2-4.</title>
        <authorList>
            <person name="Ningsih F."/>
            <person name="Yokota A."/>
            <person name="Sakai Y."/>
            <person name="Nanatani K."/>
            <person name="Yabe S."/>
            <person name="Oetari A."/>
            <person name="Sjamsuridzal W."/>
        </authorList>
    </citation>
    <scope>NUCLEOTIDE SEQUENCE [LARGE SCALE GENOMIC DNA]</scope>
    <source>
        <strain evidence="5">SL3-2-4</strain>
    </source>
</reference>
<feature type="binding site" evidence="3">
    <location>
        <position position="49"/>
    </location>
    <ligand>
        <name>Mg(2+)</name>
        <dbReference type="ChEBI" id="CHEBI:18420"/>
        <label>1</label>
    </ligand>
</feature>
<proteinExistence type="inferred from homology"/>
<comment type="similarity">
    <text evidence="1">Belongs to the ADP-ribosylglycohydrolase family.</text>
</comment>
<dbReference type="PANTHER" id="PTHR16222:SF24">
    <property type="entry name" value="ADP-RIBOSYLHYDROLASE ARH3"/>
    <property type="match status" value="1"/>
</dbReference>
<feature type="binding site" evidence="3">
    <location>
        <position position="281"/>
    </location>
    <ligand>
        <name>Mg(2+)</name>
        <dbReference type="ChEBI" id="CHEBI:18420"/>
        <label>1</label>
    </ligand>
</feature>
<dbReference type="EMBL" id="BJFL01000006">
    <property type="protein sequence ID" value="GDY30273.1"/>
    <property type="molecule type" value="Genomic_DNA"/>
</dbReference>
<dbReference type="Pfam" id="PF03747">
    <property type="entry name" value="ADP_ribosyl_GH"/>
    <property type="match status" value="1"/>
</dbReference>
<evidence type="ECO:0000256" key="3">
    <source>
        <dbReference type="PIRSR" id="PIRSR605502-1"/>
    </source>
</evidence>
<keyword evidence="2 4" id="KW-0378">Hydrolase</keyword>
<dbReference type="InterPro" id="IPR050792">
    <property type="entry name" value="ADP-ribosylglycohydrolase"/>
</dbReference>
<keyword evidence="3" id="KW-0479">Metal-binding</keyword>
<dbReference type="InterPro" id="IPR005502">
    <property type="entry name" value="Ribosyl_crysJ1"/>
</dbReference>
<dbReference type="Proteomes" id="UP000298860">
    <property type="component" value="Unassembled WGS sequence"/>
</dbReference>
<dbReference type="OrthoDB" id="4871367at2"/>
<evidence type="ECO:0000256" key="2">
    <source>
        <dbReference type="ARBA" id="ARBA00022801"/>
    </source>
</evidence>
<name>A0A4D4J8S4_9PSEU</name>
<keyword evidence="3" id="KW-0460">Magnesium</keyword>
<gene>
    <name evidence="4" type="ORF">GTS_19060</name>
</gene>
<evidence type="ECO:0000313" key="4">
    <source>
        <dbReference type="EMBL" id="GDY30273.1"/>
    </source>
</evidence>
<evidence type="ECO:0000313" key="5">
    <source>
        <dbReference type="Proteomes" id="UP000298860"/>
    </source>
</evidence>
<organism evidence="4 5">
    <name type="scientific">Gandjariella thermophila</name>
    <dbReference type="NCBI Taxonomy" id="1931992"/>
    <lineage>
        <taxon>Bacteria</taxon>
        <taxon>Bacillati</taxon>
        <taxon>Actinomycetota</taxon>
        <taxon>Actinomycetes</taxon>
        <taxon>Pseudonocardiales</taxon>
        <taxon>Pseudonocardiaceae</taxon>
        <taxon>Gandjariella</taxon>
    </lineage>
</organism>
<feature type="binding site" evidence="3">
    <location>
        <position position="51"/>
    </location>
    <ligand>
        <name>Mg(2+)</name>
        <dbReference type="ChEBI" id="CHEBI:18420"/>
        <label>1</label>
    </ligand>
</feature>
<dbReference type="Gene3D" id="1.10.4080.10">
    <property type="entry name" value="ADP-ribosylation/Crystallin J1"/>
    <property type="match status" value="1"/>
</dbReference>
<dbReference type="SUPFAM" id="SSF101478">
    <property type="entry name" value="ADP-ribosylglycohydrolase"/>
    <property type="match status" value="1"/>
</dbReference>